<dbReference type="OrthoDB" id="10325560at2759"/>
<organism evidence="2 5">
    <name type="scientific">Rotaria magnacalcarata</name>
    <dbReference type="NCBI Taxonomy" id="392030"/>
    <lineage>
        <taxon>Eukaryota</taxon>
        <taxon>Metazoa</taxon>
        <taxon>Spiralia</taxon>
        <taxon>Gnathifera</taxon>
        <taxon>Rotifera</taxon>
        <taxon>Eurotatoria</taxon>
        <taxon>Bdelloidea</taxon>
        <taxon>Philodinida</taxon>
        <taxon>Philodinidae</taxon>
        <taxon>Rotaria</taxon>
    </lineage>
</organism>
<sequence>MISSYETASTCKLLLNKPLVLKIGYVLEQISLKLNQQKSFPSLSATFTTFDRCKTKIDLNVCRPLLSPTVPRVEKNQENEPETIEDLIIIWFDETINQNKDDLGERKSHLRERVNSLKAFDKETECFDFIGSIKEEKILLIISGSLAKTFINRIHDMSQVLSIYIYCFYDNQYEQLKMTNRKIVGKFTDEHDLIKQITQDVASFFNNYLPVSVINSIDTNENSTQDIGHDQAKFMWSQLLMNFILHLPQTTFSKCELIGGCRRHYENNTFQQKKIAEFEKNYNSSNVILWYKRNNFFFRIINEALRTKIIVYILKCRFFITDMHHYVKSLHSKFIKTLPGNLLAVY</sequence>
<dbReference type="Proteomes" id="UP000663855">
    <property type="component" value="Unassembled WGS sequence"/>
</dbReference>
<evidence type="ECO:0000313" key="5">
    <source>
        <dbReference type="Proteomes" id="UP000663834"/>
    </source>
</evidence>
<dbReference type="AlphaFoldDB" id="A0A815SGH9"/>
<comment type="caution">
    <text evidence="2">The sequence shown here is derived from an EMBL/GenBank/DDBJ whole genome shotgun (WGS) entry which is preliminary data.</text>
</comment>
<protein>
    <submittedName>
        <fullName evidence="2">Uncharacterized protein</fullName>
    </submittedName>
</protein>
<evidence type="ECO:0000313" key="3">
    <source>
        <dbReference type="EMBL" id="CAF4095219.1"/>
    </source>
</evidence>
<gene>
    <name evidence="4" type="ORF">BYL167_LOCUS34347</name>
    <name evidence="1" type="ORF">CJN711_LOCUS279</name>
    <name evidence="3" type="ORF">GIL414_LOCUS16823</name>
    <name evidence="2" type="ORF">KQP761_LOCUS14147</name>
</gene>
<evidence type="ECO:0000313" key="4">
    <source>
        <dbReference type="EMBL" id="CAF4464148.1"/>
    </source>
</evidence>
<dbReference type="EMBL" id="CAJNOV010000022">
    <property type="protein sequence ID" value="CAF0958069.1"/>
    <property type="molecule type" value="Genomic_DNA"/>
</dbReference>
<proteinExistence type="predicted"/>
<dbReference type="EMBL" id="CAJOBJ010007800">
    <property type="protein sequence ID" value="CAF4095219.1"/>
    <property type="molecule type" value="Genomic_DNA"/>
</dbReference>
<accession>A0A815SGH9</accession>
<dbReference type="EMBL" id="CAJOBH010069301">
    <property type="protein sequence ID" value="CAF4464148.1"/>
    <property type="molecule type" value="Genomic_DNA"/>
</dbReference>
<dbReference type="Proteomes" id="UP000681967">
    <property type="component" value="Unassembled WGS sequence"/>
</dbReference>
<reference evidence="2" key="1">
    <citation type="submission" date="2021-02" db="EMBL/GenBank/DDBJ databases">
        <authorList>
            <person name="Nowell W R."/>
        </authorList>
    </citation>
    <scope>NUCLEOTIDE SEQUENCE</scope>
</reference>
<name>A0A815SGH9_9BILA</name>
<dbReference type="Proteomes" id="UP000681720">
    <property type="component" value="Unassembled WGS sequence"/>
</dbReference>
<dbReference type="EMBL" id="CAJNOW010006623">
    <property type="protein sequence ID" value="CAF1492017.1"/>
    <property type="molecule type" value="Genomic_DNA"/>
</dbReference>
<evidence type="ECO:0000313" key="2">
    <source>
        <dbReference type="EMBL" id="CAF1492017.1"/>
    </source>
</evidence>
<evidence type="ECO:0000313" key="1">
    <source>
        <dbReference type="EMBL" id="CAF0958069.1"/>
    </source>
</evidence>
<dbReference type="Proteomes" id="UP000663834">
    <property type="component" value="Unassembled WGS sequence"/>
</dbReference>